<gene>
    <name evidence="2" type="primary">LOC107803119</name>
</gene>
<reference evidence="2" key="2">
    <citation type="submission" date="2025-08" db="UniProtKB">
        <authorList>
            <consortium name="RefSeq"/>
        </authorList>
    </citation>
    <scope>IDENTIFICATION</scope>
    <source>
        <tissue evidence="2">Leaf</tissue>
    </source>
</reference>
<sequence>MFRLDLPVAGMHFLFGPLRIEHLTVNTTGKQVYLQCQLPPCTTNQLQDLQDHISRMLIGAGERKDGLCYFRNKQRVCALKVGVVGLLYLWQRRLGHPLYK</sequence>
<organism evidence="1 2">
    <name type="scientific">Nicotiana tabacum</name>
    <name type="common">Common tobacco</name>
    <dbReference type="NCBI Taxonomy" id="4097"/>
    <lineage>
        <taxon>Eukaryota</taxon>
        <taxon>Viridiplantae</taxon>
        <taxon>Streptophyta</taxon>
        <taxon>Embryophyta</taxon>
        <taxon>Tracheophyta</taxon>
        <taxon>Spermatophyta</taxon>
        <taxon>Magnoliopsida</taxon>
        <taxon>eudicotyledons</taxon>
        <taxon>Gunneridae</taxon>
        <taxon>Pentapetalae</taxon>
        <taxon>asterids</taxon>
        <taxon>lamiids</taxon>
        <taxon>Solanales</taxon>
        <taxon>Solanaceae</taxon>
        <taxon>Nicotianoideae</taxon>
        <taxon>Nicotianeae</taxon>
        <taxon>Nicotiana</taxon>
    </lineage>
</organism>
<keyword evidence="1" id="KW-1185">Reference proteome</keyword>
<dbReference type="GeneID" id="107803119"/>
<dbReference type="RefSeq" id="XP_016482226.1">
    <property type="nucleotide sequence ID" value="XM_016626740.2"/>
</dbReference>
<name>A0A1S4B077_TOBAC</name>
<evidence type="ECO:0000313" key="1">
    <source>
        <dbReference type="Proteomes" id="UP000790787"/>
    </source>
</evidence>
<dbReference type="KEGG" id="nta:107803119"/>
<accession>A0A1S4B077</accession>
<dbReference type="AlphaFoldDB" id="A0A1S4B077"/>
<dbReference type="RefSeq" id="XP_016482226.1">
    <property type="nucleotide sequence ID" value="XM_016626740.1"/>
</dbReference>
<proteinExistence type="predicted"/>
<dbReference type="OrthoDB" id="1306223at2759"/>
<protein>
    <submittedName>
        <fullName evidence="2">Uncharacterized protein LOC107803119 isoform X1</fullName>
    </submittedName>
    <submittedName>
        <fullName evidence="2">Uncharacterized protein isoform X1</fullName>
    </submittedName>
</protein>
<reference evidence="1" key="1">
    <citation type="journal article" date="2014" name="Nat. Commun.">
        <title>The tobacco genome sequence and its comparison with those of tomato and potato.</title>
        <authorList>
            <person name="Sierro N."/>
            <person name="Battey J.N."/>
            <person name="Ouadi S."/>
            <person name="Bakaher N."/>
            <person name="Bovet L."/>
            <person name="Willig A."/>
            <person name="Goepfert S."/>
            <person name="Peitsch M.C."/>
            <person name="Ivanov N.V."/>
        </authorList>
    </citation>
    <scope>NUCLEOTIDE SEQUENCE [LARGE SCALE GENOMIC DNA]</scope>
</reference>
<dbReference type="Proteomes" id="UP000790787">
    <property type="component" value="Chromosome 12"/>
</dbReference>
<evidence type="ECO:0000313" key="2">
    <source>
        <dbReference type="RefSeq" id="XP_016482226.1"/>
    </source>
</evidence>